<comment type="caution">
    <text evidence="12">The sequence shown here is derived from an EMBL/GenBank/DDBJ whole genome shotgun (WGS) entry which is preliminary data.</text>
</comment>
<dbReference type="Gene3D" id="3.90.950.10">
    <property type="match status" value="1"/>
</dbReference>
<dbReference type="GO" id="GO:0036220">
    <property type="term" value="F:ITP diphosphatase activity"/>
    <property type="evidence" value="ECO:0007669"/>
    <property type="project" value="UniProtKB-UniRule"/>
</dbReference>
<dbReference type="PANTHER" id="PTHR11067">
    <property type="entry name" value="INOSINE TRIPHOSPHATE PYROPHOSPHATASE/HAM1 PROTEIN"/>
    <property type="match status" value="1"/>
</dbReference>
<dbReference type="InterPro" id="IPR020922">
    <property type="entry name" value="dITP/XTP_pyrophosphatase"/>
</dbReference>
<dbReference type="InterPro" id="IPR002637">
    <property type="entry name" value="RdgB/HAM1"/>
</dbReference>
<comment type="similarity">
    <text evidence="1 10 11">Belongs to the HAM1 NTPase family.</text>
</comment>
<evidence type="ECO:0000256" key="4">
    <source>
        <dbReference type="ARBA" id="ARBA00022741"/>
    </source>
</evidence>
<dbReference type="GO" id="GO:0035870">
    <property type="term" value="F:dITP diphosphatase activity"/>
    <property type="evidence" value="ECO:0007669"/>
    <property type="project" value="UniProtKB-UniRule"/>
</dbReference>
<dbReference type="SUPFAM" id="SSF52972">
    <property type="entry name" value="ITPase-like"/>
    <property type="match status" value="1"/>
</dbReference>
<feature type="active site" description="Proton acceptor" evidence="10">
    <location>
        <position position="82"/>
    </location>
</feature>
<evidence type="ECO:0000256" key="9">
    <source>
        <dbReference type="ARBA" id="ARBA00052017"/>
    </source>
</evidence>
<comment type="function">
    <text evidence="10">Pyrophosphatase that catalyzes the hydrolysis of nucleoside triphosphates to their monophosphate derivatives, with a high preference for the non-canonical purine nucleotides XTP (xanthosine triphosphate), dITP (deoxyinosine triphosphate) and ITP. Seems to function as a house-cleaning enzyme that removes non-canonical purine nucleotides from the nucleotide pool, thus preventing their incorporation into DNA/RNA and avoiding chromosomal lesions.</text>
</comment>
<evidence type="ECO:0000313" key="13">
    <source>
        <dbReference type="Proteomes" id="UP000654993"/>
    </source>
</evidence>
<dbReference type="GO" id="GO:0005829">
    <property type="term" value="C:cytosol"/>
    <property type="evidence" value="ECO:0007669"/>
    <property type="project" value="TreeGrafter"/>
</dbReference>
<protein>
    <recommendedName>
        <fullName evidence="10">dITP/XTP pyrophosphatase</fullName>
        <ecNumber evidence="10">3.6.1.66</ecNumber>
    </recommendedName>
    <alternativeName>
        <fullName evidence="10">Non-canonical purine NTP pyrophosphatase</fullName>
    </alternativeName>
    <alternativeName>
        <fullName evidence="10">Non-standard purine NTP pyrophosphatase</fullName>
    </alternativeName>
    <alternativeName>
        <fullName evidence="10">Nucleoside-triphosphate diphosphatase</fullName>
    </alternativeName>
    <alternativeName>
        <fullName evidence="10">Nucleoside-triphosphate pyrophosphatase</fullName>
        <shortName evidence="10">NTPase</shortName>
    </alternativeName>
</protein>
<dbReference type="GO" id="GO:0000166">
    <property type="term" value="F:nucleotide binding"/>
    <property type="evidence" value="ECO:0007669"/>
    <property type="project" value="UniProtKB-KW"/>
</dbReference>
<accession>A0A916QE37</accession>
<evidence type="ECO:0000256" key="3">
    <source>
        <dbReference type="ARBA" id="ARBA00022723"/>
    </source>
</evidence>
<reference evidence="12" key="1">
    <citation type="submission" date="2020-08" db="EMBL/GenBank/DDBJ databases">
        <authorList>
            <person name="Uke A."/>
            <person name="Chhe C."/>
            <person name="Baramee S."/>
            <person name="Kosugi A."/>
        </authorList>
    </citation>
    <scope>NUCLEOTIDE SEQUENCE</scope>
    <source>
        <strain evidence="12">DA-C8</strain>
    </source>
</reference>
<dbReference type="InterPro" id="IPR029001">
    <property type="entry name" value="ITPase-like_fam"/>
</dbReference>
<dbReference type="GO" id="GO:0009117">
    <property type="term" value="P:nucleotide metabolic process"/>
    <property type="evidence" value="ECO:0007669"/>
    <property type="project" value="UniProtKB-KW"/>
</dbReference>
<evidence type="ECO:0000256" key="11">
    <source>
        <dbReference type="RuleBase" id="RU003781"/>
    </source>
</evidence>
<dbReference type="NCBIfam" id="TIGR00042">
    <property type="entry name" value="RdgB/HAM1 family non-canonical purine NTP pyrophosphatase"/>
    <property type="match status" value="1"/>
</dbReference>
<dbReference type="Pfam" id="PF01725">
    <property type="entry name" value="Ham1p_like"/>
    <property type="match status" value="1"/>
</dbReference>
<comment type="subunit">
    <text evidence="2 10">Homodimer.</text>
</comment>
<comment type="catalytic activity">
    <reaction evidence="9 10">
        <text>XTP + H2O = XMP + diphosphate + H(+)</text>
        <dbReference type="Rhea" id="RHEA:28610"/>
        <dbReference type="ChEBI" id="CHEBI:15377"/>
        <dbReference type="ChEBI" id="CHEBI:15378"/>
        <dbReference type="ChEBI" id="CHEBI:33019"/>
        <dbReference type="ChEBI" id="CHEBI:57464"/>
        <dbReference type="ChEBI" id="CHEBI:61314"/>
        <dbReference type="EC" id="3.6.1.66"/>
    </reaction>
</comment>
<dbReference type="EMBL" id="BMAQ01000033">
    <property type="protein sequence ID" value="GFR39071.1"/>
    <property type="molecule type" value="Genomic_DNA"/>
</dbReference>
<feature type="binding site" evidence="10">
    <location>
        <begin position="211"/>
        <end position="212"/>
    </location>
    <ligand>
        <name>substrate</name>
    </ligand>
</feature>
<name>A0A916QE37_9BACL</name>
<evidence type="ECO:0000256" key="5">
    <source>
        <dbReference type="ARBA" id="ARBA00022801"/>
    </source>
</evidence>
<dbReference type="EC" id="3.6.1.66" evidence="10"/>
<dbReference type="PANTHER" id="PTHR11067:SF9">
    <property type="entry name" value="INOSINE TRIPHOSPHATE PYROPHOSPHATASE"/>
    <property type="match status" value="1"/>
</dbReference>
<evidence type="ECO:0000256" key="6">
    <source>
        <dbReference type="ARBA" id="ARBA00022842"/>
    </source>
</evidence>
<evidence type="ECO:0000256" key="1">
    <source>
        <dbReference type="ARBA" id="ARBA00008023"/>
    </source>
</evidence>
<feature type="binding site" evidence="10">
    <location>
        <begin position="183"/>
        <end position="186"/>
    </location>
    <ligand>
        <name>substrate</name>
    </ligand>
</feature>
<evidence type="ECO:0000256" key="10">
    <source>
        <dbReference type="HAMAP-Rule" id="MF_01405"/>
    </source>
</evidence>
<dbReference type="GO" id="GO:0036222">
    <property type="term" value="F:XTP diphosphatase activity"/>
    <property type="evidence" value="ECO:0007669"/>
    <property type="project" value="UniProtKB-UniRule"/>
</dbReference>
<gene>
    <name evidence="12" type="ORF">PRECH8_23670</name>
</gene>
<keyword evidence="4 10" id="KW-0547">Nucleotide-binding</keyword>
<evidence type="ECO:0000256" key="7">
    <source>
        <dbReference type="ARBA" id="ARBA00023080"/>
    </source>
</evidence>
<feature type="binding site" evidence="10">
    <location>
        <position position="82"/>
    </location>
    <ligand>
        <name>Mg(2+)</name>
        <dbReference type="ChEBI" id="CHEBI:18420"/>
    </ligand>
</feature>
<dbReference type="CDD" id="cd00515">
    <property type="entry name" value="HAM1"/>
    <property type="match status" value="1"/>
</dbReference>
<dbReference type="GO" id="GO:0046872">
    <property type="term" value="F:metal ion binding"/>
    <property type="evidence" value="ECO:0007669"/>
    <property type="project" value="UniProtKB-KW"/>
</dbReference>
<evidence type="ECO:0000256" key="2">
    <source>
        <dbReference type="ARBA" id="ARBA00011738"/>
    </source>
</evidence>
<comment type="cofactor">
    <cofactor evidence="10">
        <name>Mg(2+)</name>
        <dbReference type="ChEBI" id="CHEBI:18420"/>
    </cofactor>
    <text evidence="10">Binds 1 Mg(2+) ion per subunit.</text>
</comment>
<evidence type="ECO:0000313" key="12">
    <source>
        <dbReference type="EMBL" id="GFR39071.1"/>
    </source>
</evidence>
<dbReference type="GO" id="GO:0009146">
    <property type="term" value="P:purine nucleoside triphosphate catabolic process"/>
    <property type="evidence" value="ECO:0007669"/>
    <property type="project" value="UniProtKB-UniRule"/>
</dbReference>
<evidence type="ECO:0000256" key="8">
    <source>
        <dbReference type="ARBA" id="ARBA00051875"/>
    </source>
</evidence>
<feature type="binding site" evidence="10">
    <location>
        <position position="83"/>
    </location>
    <ligand>
        <name>substrate</name>
    </ligand>
</feature>
<dbReference type="GO" id="GO:0017111">
    <property type="term" value="F:ribonucleoside triphosphate phosphatase activity"/>
    <property type="evidence" value="ECO:0007669"/>
    <property type="project" value="InterPro"/>
</dbReference>
<dbReference type="RefSeq" id="WP_200967280.1">
    <property type="nucleotide sequence ID" value="NZ_BMAQ01000033.1"/>
</dbReference>
<sequence>MRADYEQQLANGKQIVVVATRNAGKKREFKQMLAPLGMVVRSLADYPDLPEIEETGTTFAENAELKARAAAEALRVPVIADDSGITVTKLDGAPGVCSARYAGEDASDEANICKLLDELAKRGVTEGEVVSTASGERMLLSKAAFVCSIVYLDPTSDAGEVKIVTEGRVEGYVVDRPAGDGGFGYDPLFYVPEYRRTMAELSSEEKHAISHRGQALRQLIEQLRGRREE</sequence>
<dbReference type="NCBIfam" id="NF011397">
    <property type="entry name" value="PRK14822.1"/>
    <property type="match status" value="1"/>
</dbReference>
<dbReference type="Proteomes" id="UP000654993">
    <property type="component" value="Unassembled WGS sequence"/>
</dbReference>
<dbReference type="AlphaFoldDB" id="A0A916QE37"/>
<comment type="catalytic activity">
    <reaction evidence="8 10">
        <text>dITP + H2O = dIMP + diphosphate + H(+)</text>
        <dbReference type="Rhea" id="RHEA:28342"/>
        <dbReference type="ChEBI" id="CHEBI:15377"/>
        <dbReference type="ChEBI" id="CHEBI:15378"/>
        <dbReference type="ChEBI" id="CHEBI:33019"/>
        <dbReference type="ChEBI" id="CHEBI:61194"/>
        <dbReference type="ChEBI" id="CHEBI:61382"/>
        <dbReference type="EC" id="3.6.1.66"/>
    </reaction>
</comment>
<comment type="catalytic activity">
    <reaction evidence="10">
        <text>ITP + H2O = IMP + diphosphate + H(+)</text>
        <dbReference type="Rhea" id="RHEA:29399"/>
        <dbReference type="ChEBI" id="CHEBI:15377"/>
        <dbReference type="ChEBI" id="CHEBI:15378"/>
        <dbReference type="ChEBI" id="CHEBI:33019"/>
        <dbReference type="ChEBI" id="CHEBI:58053"/>
        <dbReference type="ChEBI" id="CHEBI:61402"/>
        <dbReference type="EC" id="3.6.1.66"/>
    </reaction>
</comment>
<feature type="binding site" evidence="10">
    <location>
        <position position="206"/>
    </location>
    <ligand>
        <name>substrate</name>
    </ligand>
</feature>
<proteinExistence type="inferred from homology"/>
<dbReference type="FunFam" id="3.90.950.10:FF:000001">
    <property type="entry name" value="dITP/XTP pyrophosphatase"/>
    <property type="match status" value="1"/>
</dbReference>
<keyword evidence="13" id="KW-1185">Reference proteome</keyword>
<dbReference type="HAMAP" id="MF_01405">
    <property type="entry name" value="Non_canon_purine_NTPase"/>
    <property type="match status" value="1"/>
</dbReference>
<keyword evidence="5 10" id="KW-0378">Hydrolase</keyword>
<keyword evidence="6 10" id="KW-0460">Magnesium</keyword>
<keyword evidence="3 10" id="KW-0479">Metal-binding</keyword>
<organism evidence="12 13">
    <name type="scientific">Insulibacter thermoxylanivorax</name>
    <dbReference type="NCBI Taxonomy" id="2749268"/>
    <lineage>
        <taxon>Bacteria</taxon>
        <taxon>Bacillati</taxon>
        <taxon>Bacillota</taxon>
        <taxon>Bacilli</taxon>
        <taxon>Bacillales</taxon>
        <taxon>Paenibacillaceae</taxon>
        <taxon>Insulibacter</taxon>
    </lineage>
</organism>
<feature type="binding site" evidence="10">
    <location>
        <begin position="20"/>
        <end position="25"/>
    </location>
    <ligand>
        <name>substrate</name>
    </ligand>
</feature>
<reference evidence="12" key="2">
    <citation type="journal article" date="2021" name="Data Brief">
        <title>Draft genome sequence data of the facultative, thermophilic, xylanolytic bacterium Paenibacillus sp. strain DA-C8.</title>
        <authorList>
            <person name="Chhe C."/>
            <person name="Uke A."/>
            <person name="Baramee S."/>
            <person name="Ungkulpasvich U."/>
            <person name="Tachaapaikoon C."/>
            <person name="Pason P."/>
            <person name="Waeonukul R."/>
            <person name="Ratanakhanokchai K."/>
            <person name="Kosugi A."/>
        </authorList>
    </citation>
    <scope>NUCLEOTIDE SEQUENCE</scope>
    <source>
        <strain evidence="12">DA-C8</strain>
    </source>
</reference>
<feature type="binding site" evidence="10">
    <location>
        <position position="53"/>
    </location>
    <ligand>
        <name>Mg(2+)</name>
        <dbReference type="ChEBI" id="CHEBI:18420"/>
    </ligand>
</feature>
<keyword evidence="7 10" id="KW-0546">Nucleotide metabolism</keyword>